<sequence length="477" mass="51721">MAIRSQEEADANPVAISLSSGRFRKLLCYYGDDFTGSTDVLESLFRAGIKSALFLDPPNDEQLREERYASLDAFGVAGIGRSLTPEEAEKELLPIFQTLKRAGAAIIHYKICSTFDSSPGIGNIGVAARLGRETFGGRYIPLLVGVPYLGRYTLFGNHFAKSGTEVHRLDRHPTMSRHPITPMKEADLRKHLTEQSDDRISLFDIMALEGKLPDVRMRLERQVVAEQPDMLLFDVLDEERLETIGHLLWEEALRSEGSFVIGSSGIEYALGACWKSLQLSELQPDVPTSVSPVDRLLVVSGSCSPVTEAQIHAAVASGFVGIRVPVHTLIDPELAAQTSRQLLEEAKEHLERGRSVLLYSASGPSDSSIEQLRKALVAGGFRAEDSSKLLGGILGSLARSLLIETGLTRLVIAGGDTSGYVTRELGIRSLECTAVVTPGAPLCRAASEHARIDGLELVLKGGQVGGIDFFNQVKNGN</sequence>
<dbReference type="InterPro" id="IPR010737">
    <property type="entry name" value="4-carb_acid_sugar_kinase_N"/>
</dbReference>
<feature type="domain" description="Four-carbon acid sugar kinase N-terminal" evidence="7">
    <location>
        <begin position="28"/>
        <end position="270"/>
    </location>
</feature>
<evidence type="ECO:0000259" key="7">
    <source>
        <dbReference type="Pfam" id="PF07005"/>
    </source>
</evidence>
<keyword evidence="4 9" id="KW-0418">Kinase</keyword>
<protein>
    <submittedName>
        <fullName evidence="9">Four-carbon acid sugar kinase family protein</fullName>
    </submittedName>
</protein>
<evidence type="ECO:0000256" key="3">
    <source>
        <dbReference type="ARBA" id="ARBA00022741"/>
    </source>
</evidence>
<dbReference type="KEGG" id="cheb:HH215_01370"/>
<name>A0A7Z2VF14_9BACL</name>
<keyword evidence="10" id="KW-1185">Reference proteome</keyword>
<dbReference type="InterPro" id="IPR037051">
    <property type="entry name" value="4-carb_acid_sugar_kinase_N_sf"/>
</dbReference>
<dbReference type="Pfam" id="PF07005">
    <property type="entry name" value="SBD_N"/>
    <property type="match status" value="1"/>
</dbReference>
<evidence type="ECO:0000256" key="2">
    <source>
        <dbReference type="ARBA" id="ARBA00022679"/>
    </source>
</evidence>
<dbReference type="GO" id="GO:0005524">
    <property type="term" value="F:ATP binding"/>
    <property type="evidence" value="ECO:0007669"/>
    <property type="project" value="UniProtKB-KW"/>
</dbReference>
<dbReference type="Gene3D" id="3.40.50.10840">
    <property type="entry name" value="Putative sugar-binding, N-terminal domain"/>
    <property type="match status" value="1"/>
</dbReference>
<keyword evidence="5" id="KW-0067">ATP-binding</keyword>
<dbReference type="RefSeq" id="WP_169278268.1">
    <property type="nucleotide sequence ID" value="NZ_CP051680.1"/>
</dbReference>
<reference evidence="9 10" key="1">
    <citation type="submission" date="2020-04" db="EMBL/GenBank/DDBJ databases">
        <title>Genome sequencing of novel species.</title>
        <authorList>
            <person name="Heo J."/>
            <person name="Kim S.-J."/>
            <person name="Kim J.-S."/>
            <person name="Hong S.-B."/>
            <person name="Kwon S.-W."/>
        </authorList>
    </citation>
    <scope>NUCLEOTIDE SEQUENCE [LARGE SCALE GENOMIC DNA]</scope>
    <source>
        <strain evidence="9 10">MFER-1</strain>
    </source>
</reference>
<evidence type="ECO:0000256" key="1">
    <source>
        <dbReference type="ARBA" id="ARBA00005715"/>
    </source>
</evidence>
<evidence type="ECO:0000313" key="10">
    <source>
        <dbReference type="Proteomes" id="UP000502248"/>
    </source>
</evidence>
<dbReference type="Proteomes" id="UP000502248">
    <property type="component" value="Chromosome"/>
</dbReference>
<feature type="domain" description="Four-carbon acid sugar kinase nucleotide binding" evidence="8">
    <location>
        <begin position="297"/>
        <end position="470"/>
    </location>
</feature>
<dbReference type="Pfam" id="PF17042">
    <property type="entry name" value="NBD_C"/>
    <property type="match status" value="1"/>
</dbReference>
<accession>A0A7Z2VF14</accession>
<keyword evidence="3" id="KW-0547">Nucleotide-binding</keyword>
<dbReference type="SUPFAM" id="SSF142764">
    <property type="entry name" value="YgbK-like"/>
    <property type="match status" value="1"/>
</dbReference>
<evidence type="ECO:0000256" key="6">
    <source>
        <dbReference type="ARBA" id="ARBA00023277"/>
    </source>
</evidence>
<comment type="similarity">
    <text evidence="1">Belongs to the four-carbon acid sugar kinase family.</text>
</comment>
<evidence type="ECO:0000256" key="4">
    <source>
        <dbReference type="ARBA" id="ARBA00022777"/>
    </source>
</evidence>
<dbReference type="AlphaFoldDB" id="A0A7Z2VF14"/>
<dbReference type="InterPro" id="IPR031475">
    <property type="entry name" value="NBD_C"/>
</dbReference>
<dbReference type="InterPro" id="IPR042213">
    <property type="entry name" value="NBD_C_sf"/>
</dbReference>
<organism evidence="9 10">
    <name type="scientific">Cohnella herbarum</name>
    <dbReference type="NCBI Taxonomy" id="2728023"/>
    <lineage>
        <taxon>Bacteria</taxon>
        <taxon>Bacillati</taxon>
        <taxon>Bacillota</taxon>
        <taxon>Bacilli</taxon>
        <taxon>Bacillales</taxon>
        <taxon>Paenibacillaceae</taxon>
        <taxon>Cohnella</taxon>
    </lineage>
</organism>
<dbReference type="EMBL" id="CP051680">
    <property type="protein sequence ID" value="QJD81963.1"/>
    <property type="molecule type" value="Genomic_DNA"/>
</dbReference>
<keyword evidence="2" id="KW-0808">Transferase</keyword>
<gene>
    <name evidence="9" type="ORF">HH215_01370</name>
</gene>
<dbReference type="Gene3D" id="3.40.980.20">
    <property type="entry name" value="Four-carbon acid sugar kinase, nucleotide binding domain"/>
    <property type="match status" value="1"/>
</dbReference>
<evidence type="ECO:0000313" key="9">
    <source>
        <dbReference type="EMBL" id="QJD81963.1"/>
    </source>
</evidence>
<evidence type="ECO:0000256" key="5">
    <source>
        <dbReference type="ARBA" id="ARBA00022840"/>
    </source>
</evidence>
<keyword evidence="6" id="KW-0119">Carbohydrate metabolism</keyword>
<dbReference type="GO" id="GO:0016301">
    <property type="term" value="F:kinase activity"/>
    <property type="evidence" value="ECO:0007669"/>
    <property type="project" value="UniProtKB-KW"/>
</dbReference>
<proteinExistence type="inferred from homology"/>
<evidence type="ECO:0000259" key="8">
    <source>
        <dbReference type="Pfam" id="PF17042"/>
    </source>
</evidence>